<evidence type="ECO:0008006" key="3">
    <source>
        <dbReference type="Google" id="ProtNLM"/>
    </source>
</evidence>
<proteinExistence type="predicted"/>
<evidence type="ECO:0000313" key="1">
    <source>
        <dbReference type="EMBL" id="TBW49224.1"/>
    </source>
</evidence>
<dbReference type="Pfam" id="PF07130">
    <property type="entry name" value="YebG"/>
    <property type="match status" value="1"/>
</dbReference>
<dbReference type="EMBL" id="SJDL01000042">
    <property type="protein sequence ID" value="TBW49224.1"/>
    <property type="molecule type" value="Genomic_DNA"/>
</dbReference>
<dbReference type="Gene3D" id="1.10.10.710">
    <property type="entry name" value="PSPTO_1197 like"/>
    <property type="match status" value="1"/>
</dbReference>
<gene>
    <name evidence="1" type="ORF">EZI54_19965</name>
</gene>
<name>A0ABY1ZFD2_9GAMM</name>
<reference evidence="1 2" key="1">
    <citation type="submission" date="2019-02" db="EMBL/GenBank/DDBJ databases">
        <title>Marinobacter halodurans sp. nov., a marine bacterium isolated from sea tidal flat.</title>
        <authorList>
            <person name="Yoo Y."/>
            <person name="Lee D.W."/>
            <person name="Kim B.S."/>
            <person name="Kim J.-J."/>
        </authorList>
    </citation>
    <scope>NUCLEOTIDE SEQUENCE [LARGE SCALE GENOMIC DNA]</scope>
    <source>
        <strain evidence="1 2">YJ-S3-2</strain>
    </source>
</reference>
<dbReference type="InterPro" id="IPR009813">
    <property type="entry name" value="Uncharacterised_YebG"/>
</dbReference>
<organism evidence="1 2">
    <name type="scientific">Marinobacter halodurans</name>
    <dbReference type="NCBI Taxonomy" id="2528979"/>
    <lineage>
        <taxon>Bacteria</taxon>
        <taxon>Pseudomonadati</taxon>
        <taxon>Pseudomonadota</taxon>
        <taxon>Gammaproteobacteria</taxon>
        <taxon>Pseudomonadales</taxon>
        <taxon>Marinobacteraceae</taxon>
        <taxon>Marinobacter</taxon>
    </lineage>
</organism>
<protein>
    <recommendedName>
        <fullName evidence="3">Damage-inducible protein YebG</fullName>
    </recommendedName>
</protein>
<dbReference type="InterPro" id="IPR038627">
    <property type="entry name" value="YebG-like_sf"/>
</dbReference>
<accession>A0ABY1ZFD2</accession>
<evidence type="ECO:0000313" key="2">
    <source>
        <dbReference type="Proteomes" id="UP000313645"/>
    </source>
</evidence>
<comment type="caution">
    <text evidence="1">The sequence shown here is derived from an EMBL/GenBank/DDBJ whole genome shotgun (WGS) entry which is preliminary data.</text>
</comment>
<keyword evidence="2" id="KW-1185">Reference proteome</keyword>
<dbReference type="Proteomes" id="UP000313645">
    <property type="component" value="Unassembled WGS sequence"/>
</dbReference>
<sequence>MAVQALYFSERDGQEMALKNPDKMLFTNKADADARDRMLELSEEIMVFLQSRVEGLTDDLAEQCALSIAQEKDLFQKALKKPSLLNASRENSE</sequence>
<dbReference type="RefSeq" id="WP_131483646.1">
    <property type="nucleotide sequence ID" value="NZ_SJDL01000042.1"/>
</dbReference>